<sequence length="65" mass="6732">MKAAAARTASCAAIRGVHVLEDVEALWVAELMASASAGLPGLLVAITGALTMPLRYALPRRVDLT</sequence>
<evidence type="ECO:0000256" key="1">
    <source>
        <dbReference type="SAM" id="Phobius"/>
    </source>
</evidence>
<proteinExistence type="predicted"/>
<keyword evidence="1" id="KW-0812">Transmembrane</keyword>
<reference evidence="2 3" key="1">
    <citation type="journal article" date="2019" name="Emerg. Microbes Infect.">
        <title>Comprehensive subspecies identification of 175 nontuberculous mycobacteria species based on 7547 genomic profiles.</title>
        <authorList>
            <person name="Matsumoto Y."/>
            <person name="Kinjo T."/>
            <person name="Motooka D."/>
            <person name="Nabeya D."/>
            <person name="Jung N."/>
            <person name="Uechi K."/>
            <person name="Horii T."/>
            <person name="Iida T."/>
            <person name="Fujita J."/>
            <person name="Nakamura S."/>
        </authorList>
    </citation>
    <scope>NUCLEOTIDE SEQUENCE [LARGE SCALE GENOMIC DNA]</scope>
    <source>
        <strain evidence="2 3">JCM 14742</strain>
    </source>
</reference>
<protein>
    <submittedName>
        <fullName evidence="2">Uncharacterized protein</fullName>
    </submittedName>
</protein>
<keyword evidence="3" id="KW-1185">Reference proteome</keyword>
<keyword evidence="1" id="KW-1133">Transmembrane helix</keyword>
<gene>
    <name evidence="2" type="ORF">MPRM_36060</name>
</gene>
<organism evidence="2 3">
    <name type="scientific">Mycobacterium parmense</name>
    <dbReference type="NCBI Taxonomy" id="185642"/>
    <lineage>
        <taxon>Bacteria</taxon>
        <taxon>Bacillati</taxon>
        <taxon>Actinomycetota</taxon>
        <taxon>Actinomycetes</taxon>
        <taxon>Mycobacteriales</taxon>
        <taxon>Mycobacteriaceae</taxon>
        <taxon>Mycobacterium</taxon>
        <taxon>Mycobacterium simiae complex</taxon>
    </lineage>
</organism>
<dbReference type="EMBL" id="AP022614">
    <property type="protein sequence ID" value="BBZ46325.1"/>
    <property type="molecule type" value="Genomic_DNA"/>
</dbReference>
<accession>A0A7I7YWP6</accession>
<feature type="transmembrane region" description="Helical" evidence="1">
    <location>
        <begin position="35"/>
        <end position="58"/>
    </location>
</feature>
<evidence type="ECO:0000313" key="2">
    <source>
        <dbReference type="EMBL" id="BBZ46325.1"/>
    </source>
</evidence>
<dbReference type="AlphaFoldDB" id="A0A7I7YWP6"/>
<keyword evidence="1" id="KW-0472">Membrane</keyword>
<name>A0A7I7YWP6_9MYCO</name>
<dbReference type="Proteomes" id="UP000467105">
    <property type="component" value="Chromosome"/>
</dbReference>
<evidence type="ECO:0000313" key="3">
    <source>
        <dbReference type="Proteomes" id="UP000467105"/>
    </source>
</evidence>